<evidence type="ECO:0000313" key="5">
    <source>
        <dbReference type="Proteomes" id="UP000605361"/>
    </source>
</evidence>
<dbReference type="Pfam" id="PF01494">
    <property type="entry name" value="FAD_binding_3"/>
    <property type="match status" value="1"/>
</dbReference>
<evidence type="ECO:0000313" key="4">
    <source>
        <dbReference type="EMBL" id="MBF8190325.1"/>
    </source>
</evidence>
<dbReference type="SUPFAM" id="SSF51905">
    <property type="entry name" value="FAD/NAD(P)-binding domain"/>
    <property type="match status" value="1"/>
</dbReference>
<feature type="domain" description="FAD-binding" evidence="3">
    <location>
        <begin position="4"/>
        <end position="338"/>
    </location>
</feature>
<dbReference type="Proteomes" id="UP000605361">
    <property type="component" value="Unassembled WGS sequence"/>
</dbReference>
<dbReference type="PANTHER" id="PTHR13789">
    <property type="entry name" value="MONOOXYGENASE"/>
    <property type="match status" value="1"/>
</dbReference>
<evidence type="ECO:0000256" key="1">
    <source>
        <dbReference type="ARBA" id="ARBA00023002"/>
    </source>
</evidence>
<dbReference type="InterPro" id="IPR036188">
    <property type="entry name" value="FAD/NAD-bd_sf"/>
</dbReference>
<name>A0A931F1B7_9ACTN</name>
<dbReference type="AlphaFoldDB" id="A0A931F1B7"/>
<proteinExistence type="predicted"/>
<dbReference type="InterPro" id="IPR002938">
    <property type="entry name" value="FAD-bd"/>
</dbReference>
<dbReference type="PRINTS" id="PR00420">
    <property type="entry name" value="RNGMNOXGNASE"/>
</dbReference>
<evidence type="ECO:0000259" key="3">
    <source>
        <dbReference type="Pfam" id="PF01494"/>
    </source>
</evidence>
<keyword evidence="5" id="KW-1185">Reference proteome</keyword>
<keyword evidence="2 4" id="KW-0503">Monooxygenase</keyword>
<dbReference type="GO" id="GO:0004497">
    <property type="term" value="F:monooxygenase activity"/>
    <property type="evidence" value="ECO:0007669"/>
    <property type="project" value="UniProtKB-KW"/>
</dbReference>
<comment type="caution">
    <text evidence="4">The sequence shown here is derived from an EMBL/GenBank/DDBJ whole genome shotgun (WGS) entry which is preliminary data.</text>
</comment>
<dbReference type="RefSeq" id="WP_195899249.1">
    <property type="nucleotide sequence ID" value="NZ_JADOGI010000118.1"/>
</dbReference>
<keyword evidence="1" id="KW-0560">Oxidoreductase</keyword>
<dbReference type="GO" id="GO:0071949">
    <property type="term" value="F:FAD binding"/>
    <property type="evidence" value="ECO:0007669"/>
    <property type="project" value="InterPro"/>
</dbReference>
<sequence length="391" mass="41625">MTYTALVAGGGIAGTASAIALRKAGIDAVVHEAYDRTADDAGAFLTLAPNALDALRALDLDISGLGFDTPGITITSGSGRRLGELSYSLDGVASRTVKRADLYRFLRDQDVRIEYGKRLAGAVRTGDGVRATFADGSVAEGDLLIGADGLRSTTRRIIDPAAPGTRYTGLLNIGGYARGVATGSEPGMMRAVFGRRCFFVYTAHPDGEVWWAANPAQPTELTPAELAGITPDEWRARLSALFARDRGPALDLIAATGEMLTGWSTYDVPGVPVWHRDRMIVIGDAAHATAPSIGQGAAMAVEDAVVLAKCLRDGPGVAAAFTAYERLRRQRVERVVRQGNRTGGWKALNPLARVPRDVIMSLAMKHAARTGADPSRWIYEHHIDWEASVSA</sequence>
<dbReference type="EMBL" id="JADOGI010000118">
    <property type="protein sequence ID" value="MBF8190325.1"/>
    <property type="molecule type" value="Genomic_DNA"/>
</dbReference>
<dbReference type="PANTHER" id="PTHR13789:SF309">
    <property type="entry name" value="PUTATIVE (AFU_ORTHOLOGUE AFUA_6G14510)-RELATED"/>
    <property type="match status" value="1"/>
</dbReference>
<accession>A0A931F1B7</accession>
<evidence type="ECO:0000256" key="2">
    <source>
        <dbReference type="ARBA" id="ARBA00023033"/>
    </source>
</evidence>
<dbReference type="Gene3D" id="3.50.50.60">
    <property type="entry name" value="FAD/NAD(P)-binding domain"/>
    <property type="match status" value="1"/>
</dbReference>
<dbReference type="InterPro" id="IPR050493">
    <property type="entry name" value="FAD-dep_Monooxygenase_BioMet"/>
</dbReference>
<reference evidence="4" key="1">
    <citation type="submission" date="2020-11" db="EMBL/GenBank/DDBJ databases">
        <title>Whole-genome analyses of Nonomuraea sp. K274.</title>
        <authorList>
            <person name="Veyisoglu A."/>
        </authorList>
    </citation>
    <scope>NUCLEOTIDE SEQUENCE</scope>
    <source>
        <strain evidence="4">K274</strain>
    </source>
</reference>
<organism evidence="4 5">
    <name type="scientific">Nonomuraea cypriaca</name>
    <dbReference type="NCBI Taxonomy" id="1187855"/>
    <lineage>
        <taxon>Bacteria</taxon>
        <taxon>Bacillati</taxon>
        <taxon>Actinomycetota</taxon>
        <taxon>Actinomycetes</taxon>
        <taxon>Streptosporangiales</taxon>
        <taxon>Streptosporangiaceae</taxon>
        <taxon>Nonomuraea</taxon>
    </lineage>
</organism>
<gene>
    <name evidence="4" type="ORF">ITP53_32360</name>
</gene>
<protein>
    <submittedName>
        <fullName evidence="4">FAD-dependent monooxygenase</fullName>
    </submittedName>
</protein>